<evidence type="ECO:0000313" key="2">
    <source>
        <dbReference type="EMBL" id="AUP78821.1"/>
    </source>
</evidence>
<evidence type="ECO:0000256" key="1">
    <source>
        <dbReference type="SAM" id="Phobius"/>
    </source>
</evidence>
<dbReference type="AlphaFoldDB" id="A0A2K9PP23"/>
<feature type="transmembrane region" description="Helical" evidence="1">
    <location>
        <begin position="117"/>
        <end position="134"/>
    </location>
</feature>
<keyword evidence="1" id="KW-1133">Transmembrane helix</keyword>
<dbReference type="Proteomes" id="UP000235826">
    <property type="component" value="Chromosome"/>
</dbReference>
<dbReference type="KEGG" id="fek:C1H87_08955"/>
<evidence type="ECO:0000313" key="3">
    <source>
        <dbReference type="Proteomes" id="UP000235826"/>
    </source>
</evidence>
<dbReference type="RefSeq" id="WP_102755476.1">
    <property type="nucleotide sequence ID" value="NZ_CP025791.1"/>
</dbReference>
<protein>
    <submittedName>
        <fullName evidence="2">Uncharacterized protein</fullName>
    </submittedName>
</protein>
<dbReference type="OrthoDB" id="1340494at2"/>
<name>A0A2K9PP23_9FLAO</name>
<organism evidence="2 3">
    <name type="scientific">Flavivirga eckloniae</name>
    <dbReference type="NCBI Taxonomy" id="1803846"/>
    <lineage>
        <taxon>Bacteria</taxon>
        <taxon>Pseudomonadati</taxon>
        <taxon>Bacteroidota</taxon>
        <taxon>Flavobacteriia</taxon>
        <taxon>Flavobacteriales</taxon>
        <taxon>Flavobacteriaceae</taxon>
        <taxon>Flavivirga</taxon>
    </lineage>
</organism>
<keyword evidence="1" id="KW-0472">Membrane</keyword>
<accession>A0A2K9PP23</accession>
<reference evidence="2 3" key="1">
    <citation type="submission" date="2018-01" db="EMBL/GenBank/DDBJ databases">
        <title>Complete genome sequence of Flavivirga eckloniae ECD14 isolated from seaweed Ecklonia cava.</title>
        <authorList>
            <person name="Lee J.H."/>
            <person name="Baik K.S."/>
            <person name="Seong C.N."/>
        </authorList>
    </citation>
    <scope>NUCLEOTIDE SEQUENCE [LARGE SCALE GENOMIC DNA]</scope>
    <source>
        <strain evidence="2 3">ECD14</strain>
    </source>
</reference>
<keyword evidence="1" id="KW-0812">Transmembrane</keyword>
<sequence length="240" mass="28713">MEIEKDELIQELIELVFVKAIKASKKTKAYGISRYLEDVLNEKIKERTLTRYYDGYILDKKSERRTPSEHNLNILSQYLGYENYRKFQQSREYEIVKNELRKEIISINNKLNKIKRISLFVCLFLLTISLLYISKYYKKDCMVWVGDHYEKVRCSNLVNERELDEFVLREYKKVYVVKDYVLYKNTEPTILYTGHNNSADFFTSDDIHPIFRGVYTNPIIKNPIRPKQKLLGFIKINSSE</sequence>
<keyword evidence="3" id="KW-1185">Reference proteome</keyword>
<gene>
    <name evidence="2" type="ORF">C1H87_08955</name>
</gene>
<dbReference type="EMBL" id="CP025791">
    <property type="protein sequence ID" value="AUP78821.1"/>
    <property type="molecule type" value="Genomic_DNA"/>
</dbReference>
<proteinExistence type="predicted"/>